<gene>
    <name evidence="2" type="ORF">K5V21_01885</name>
</gene>
<evidence type="ECO:0008006" key="4">
    <source>
        <dbReference type="Google" id="ProtNLM"/>
    </source>
</evidence>
<feature type="transmembrane region" description="Helical" evidence="1">
    <location>
        <begin position="77"/>
        <end position="98"/>
    </location>
</feature>
<feature type="transmembrane region" description="Helical" evidence="1">
    <location>
        <begin position="50"/>
        <end position="71"/>
    </location>
</feature>
<dbReference type="RefSeq" id="WP_221858687.1">
    <property type="nucleotide sequence ID" value="NZ_JAIKTU010000002.1"/>
</dbReference>
<name>A0ABS7KTQ9_CLOSR</name>
<sequence>MEFKMVINLIIIMLNLLVLYLLLRSKMKLTNRSFTVINLNNINKGNWNRWINFFVIPLAIISFIILVYNLFSKNNDYYNIWFIYYVPLIFFVNPVIYINDKYIGTIYKIIDTQNLKYIEVSIKYNNVKVLFYYVDKTNNEITFNVSTYAAKRNYELSKKIIDALRKYNYEVYLNEIG</sequence>
<protein>
    <recommendedName>
        <fullName evidence="4">DUF5673 domain-containing protein</fullName>
    </recommendedName>
</protein>
<keyword evidence="1" id="KW-1133">Transmembrane helix</keyword>
<keyword evidence="1" id="KW-0472">Membrane</keyword>
<evidence type="ECO:0000313" key="2">
    <source>
        <dbReference type="EMBL" id="MBY0754196.1"/>
    </source>
</evidence>
<accession>A0ABS7KTQ9</accession>
<keyword evidence="3" id="KW-1185">Reference proteome</keyword>
<keyword evidence="1" id="KW-0812">Transmembrane</keyword>
<organism evidence="2 3">
    <name type="scientific">Clostridium sardiniense</name>
    <name type="common">Clostridium absonum</name>
    <dbReference type="NCBI Taxonomy" id="29369"/>
    <lineage>
        <taxon>Bacteria</taxon>
        <taxon>Bacillati</taxon>
        <taxon>Bacillota</taxon>
        <taxon>Clostridia</taxon>
        <taxon>Eubacteriales</taxon>
        <taxon>Clostridiaceae</taxon>
        <taxon>Clostridium</taxon>
    </lineage>
</organism>
<evidence type="ECO:0000313" key="3">
    <source>
        <dbReference type="Proteomes" id="UP001299068"/>
    </source>
</evidence>
<evidence type="ECO:0000256" key="1">
    <source>
        <dbReference type="SAM" id="Phobius"/>
    </source>
</evidence>
<dbReference type="Proteomes" id="UP001299068">
    <property type="component" value="Unassembled WGS sequence"/>
</dbReference>
<dbReference type="EMBL" id="JAIKTU010000002">
    <property type="protein sequence ID" value="MBY0754196.1"/>
    <property type="molecule type" value="Genomic_DNA"/>
</dbReference>
<feature type="transmembrane region" description="Helical" evidence="1">
    <location>
        <begin position="6"/>
        <end position="23"/>
    </location>
</feature>
<comment type="caution">
    <text evidence="2">The sequence shown here is derived from an EMBL/GenBank/DDBJ whole genome shotgun (WGS) entry which is preliminary data.</text>
</comment>
<proteinExistence type="predicted"/>
<reference evidence="2 3" key="1">
    <citation type="journal article" date="2021" name="Cell Host Microbe">
        <title>in vivo commensal control of Clostridioides difficile virulence.</title>
        <authorList>
            <person name="Girinathan B.P."/>
            <person name="Dibenedetto N."/>
            <person name="Worley J.N."/>
            <person name="Peltier J."/>
            <person name="Arrieta-Ortiz M.L."/>
            <person name="Rupa Christinal Immanuel S."/>
            <person name="Lavin R."/>
            <person name="Delaney M.L."/>
            <person name="Cummins C."/>
            <person name="Hoffmann M."/>
            <person name="Luo Y."/>
            <person name="Gonzalez-Escalona N."/>
            <person name="Allard M."/>
            <person name="Onderdonk A.B."/>
            <person name="Gerber G.K."/>
            <person name="Sonenshein A.L."/>
            <person name="Baliga N."/>
            <person name="Dupuy B."/>
            <person name="Bry L."/>
        </authorList>
    </citation>
    <scope>NUCLEOTIDE SEQUENCE [LARGE SCALE GENOMIC DNA]</scope>
    <source>
        <strain evidence="2 3">DSM 599</strain>
    </source>
</reference>